<dbReference type="OrthoDB" id="612216at2759"/>
<dbReference type="SUPFAM" id="SSF81383">
    <property type="entry name" value="F-box domain"/>
    <property type="match status" value="1"/>
</dbReference>
<dbReference type="Gene3D" id="1.20.1280.50">
    <property type="match status" value="1"/>
</dbReference>
<proteinExistence type="predicted"/>
<dbReference type="Proteomes" id="UP000188268">
    <property type="component" value="Unassembled WGS sequence"/>
</dbReference>
<dbReference type="OMA" id="WNRERIC"/>
<dbReference type="PROSITE" id="PS50181">
    <property type="entry name" value="FBOX"/>
    <property type="match status" value="1"/>
</dbReference>
<dbReference type="InterPro" id="IPR001810">
    <property type="entry name" value="F-box_dom"/>
</dbReference>
<name>A0A1R3G7M8_COCAP</name>
<dbReference type="EMBL" id="AWWV01015038">
    <property type="protein sequence ID" value="OMO54082.1"/>
    <property type="molecule type" value="Genomic_DNA"/>
</dbReference>
<dbReference type="Gramene" id="OMO54082">
    <property type="protein sequence ID" value="OMO54082"/>
    <property type="gene ID" value="CCACVL1_28073"/>
</dbReference>
<dbReference type="InterPro" id="IPR032675">
    <property type="entry name" value="LRR_dom_sf"/>
</dbReference>
<protein>
    <recommendedName>
        <fullName evidence="1">F-box domain-containing protein</fullName>
    </recommendedName>
</protein>
<dbReference type="InterPro" id="IPR055357">
    <property type="entry name" value="LRR_At1g61320_AtMIF1"/>
</dbReference>
<dbReference type="SUPFAM" id="SSF52047">
    <property type="entry name" value="RNI-like"/>
    <property type="match status" value="1"/>
</dbReference>
<dbReference type="Pfam" id="PF00646">
    <property type="entry name" value="F-box"/>
    <property type="match status" value="1"/>
</dbReference>
<dbReference type="PANTHER" id="PTHR34145">
    <property type="entry name" value="OS02G0105600 PROTEIN"/>
    <property type="match status" value="1"/>
</dbReference>
<dbReference type="Pfam" id="PF23622">
    <property type="entry name" value="LRR_At1g61320_AtMIF1"/>
    <property type="match status" value="2"/>
</dbReference>
<evidence type="ECO:0000259" key="1">
    <source>
        <dbReference type="PROSITE" id="PS50181"/>
    </source>
</evidence>
<dbReference type="PANTHER" id="PTHR34145:SF51">
    <property type="entry name" value="FBD DOMAIN-CONTAINING PROTEIN"/>
    <property type="match status" value="1"/>
</dbReference>
<keyword evidence="3" id="KW-1185">Reference proteome</keyword>
<dbReference type="InterPro" id="IPR036047">
    <property type="entry name" value="F-box-like_dom_sf"/>
</dbReference>
<dbReference type="AlphaFoldDB" id="A0A1R3G7M8"/>
<dbReference type="Gene3D" id="3.80.10.10">
    <property type="entry name" value="Ribonuclease Inhibitor"/>
    <property type="match status" value="1"/>
</dbReference>
<reference evidence="2 3" key="1">
    <citation type="submission" date="2013-09" db="EMBL/GenBank/DDBJ databases">
        <title>Corchorus capsularis genome sequencing.</title>
        <authorList>
            <person name="Alam M."/>
            <person name="Haque M.S."/>
            <person name="Islam M.S."/>
            <person name="Emdad E.M."/>
            <person name="Islam M.M."/>
            <person name="Ahmed B."/>
            <person name="Halim A."/>
            <person name="Hossen Q.M.M."/>
            <person name="Hossain M.Z."/>
            <person name="Ahmed R."/>
            <person name="Khan M.M."/>
            <person name="Islam R."/>
            <person name="Rashid M.M."/>
            <person name="Khan S.A."/>
            <person name="Rahman M.S."/>
            <person name="Alam M."/>
        </authorList>
    </citation>
    <scope>NUCLEOTIDE SEQUENCE [LARGE SCALE GENOMIC DNA]</scope>
    <source>
        <strain evidence="3">cv. CVL-1</strain>
        <tissue evidence="2">Whole seedling</tissue>
    </source>
</reference>
<organism evidence="2 3">
    <name type="scientific">Corchorus capsularis</name>
    <name type="common">Jute</name>
    <dbReference type="NCBI Taxonomy" id="210143"/>
    <lineage>
        <taxon>Eukaryota</taxon>
        <taxon>Viridiplantae</taxon>
        <taxon>Streptophyta</taxon>
        <taxon>Embryophyta</taxon>
        <taxon>Tracheophyta</taxon>
        <taxon>Spermatophyta</taxon>
        <taxon>Magnoliopsida</taxon>
        <taxon>eudicotyledons</taxon>
        <taxon>Gunneridae</taxon>
        <taxon>Pentapetalae</taxon>
        <taxon>rosids</taxon>
        <taxon>malvids</taxon>
        <taxon>Malvales</taxon>
        <taxon>Malvaceae</taxon>
        <taxon>Grewioideae</taxon>
        <taxon>Apeibeae</taxon>
        <taxon>Corchorus</taxon>
    </lineage>
</organism>
<evidence type="ECO:0000313" key="2">
    <source>
        <dbReference type="EMBL" id="OMO54082.1"/>
    </source>
</evidence>
<sequence length="508" mass="59589">MDRISNLPPHIIHQIMSHLSTKQVAQTTLLSKQWKDYLRPSFPILVFSHFDFIDFKEEEQEDCLHYLHQRLFKLYRHKFEGSVKGFTELVDATLDRFCKMKLRMYEFKLIIGTTGNSESWSCLVDKWIGLALEHQVKDLTLQIFHKQLYLLPETAFSTKSITNLRLYNCKLNHPSATNAFKFHSLQKLELVRVDLDELMIQRLTRDSPLLEVIELKHCQGFENCHVPELLRLRKFSMTTDELISIQIEAPNLHYFYLLCFELQRPLSGINNSPNLRFLSLCGNLIADDHTFQDLISKFPLLEYLAVMICDTLRKVTISSKSLKKLKFSECNELEAVHIDTPNLLEFYFNCTQVPIVSINAPCPWEICFRTWGEVDIHWYLKLKKFLGTSNHIQKLSIPYFETMHSFNFQEFRQGSSSRPLEIQDLRFLITTEDAEGAAMLDGYFSRIYETLEARRDVDCCSDSSVKCWRHYLKDVKFLSFEGGFIDFDKAWPNLPEGVVHFALEWEEA</sequence>
<accession>A0A1R3G7M8</accession>
<comment type="caution">
    <text evidence="2">The sequence shown here is derived from an EMBL/GenBank/DDBJ whole genome shotgun (WGS) entry which is preliminary data.</text>
</comment>
<evidence type="ECO:0000313" key="3">
    <source>
        <dbReference type="Proteomes" id="UP000188268"/>
    </source>
</evidence>
<gene>
    <name evidence="2" type="ORF">CCACVL1_28073</name>
</gene>
<dbReference type="InterPro" id="IPR053772">
    <property type="entry name" value="At1g61320/At1g61330-like"/>
</dbReference>
<feature type="domain" description="F-box" evidence="1">
    <location>
        <begin position="1"/>
        <end position="50"/>
    </location>
</feature>